<dbReference type="Gene3D" id="3.40.50.1820">
    <property type="entry name" value="alpha/beta hydrolase"/>
    <property type="match status" value="1"/>
</dbReference>
<evidence type="ECO:0000256" key="3">
    <source>
        <dbReference type="ARBA" id="ARBA00022723"/>
    </source>
</evidence>
<dbReference type="SUPFAM" id="SSF53474">
    <property type="entry name" value="alpha/beta-Hydrolases"/>
    <property type="match status" value="2"/>
</dbReference>
<dbReference type="PANTHER" id="PTHR33938">
    <property type="entry name" value="FERULOYL ESTERASE B-RELATED"/>
    <property type="match status" value="1"/>
</dbReference>
<dbReference type="GO" id="GO:0046872">
    <property type="term" value="F:metal ion binding"/>
    <property type="evidence" value="ECO:0007669"/>
    <property type="project" value="UniProtKB-KW"/>
</dbReference>
<keyword evidence="7" id="KW-1015">Disulfide bond</keyword>
<evidence type="ECO:0000256" key="5">
    <source>
        <dbReference type="ARBA" id="ARBA00022801"/>
    </source>
</evidence>
<name>A0A9W9BX24_9PLEO</name>
<reference evidence="9" key="1">
    <citation type="submission" date="2022-10" db="EMBL/GenBank/DDBJ databases">
        <title>Tapping the CABI collections for fungal endophytes: first genome assemblies for Collariella, Neodidymelliopsis, Ascochyta clinopodiicola, Didymella pomorum, Didymosphaeria variabile, Neocosmospora piperis and Neocucurbitaria cava.</title>
        <authorList>
            <person name="Hill R."/>
        </authorList>
    </citation>
    <scope>NUCLEOTIDE SEQUENCE</scope>
    <source>
        <strain evidence="9">IMI 360193</strain>
    </source>
</reference>
<keyword evidence="6" id="KW-0106">Calcium</keyword>
<evidence type="ECO:0000313" key="10">
    <source>
        <dbReference type="Proteomes" id="UP001140562"/>
    </source>
</evidence>
<keyword evidence="2" id="KW-0719">Serine esterase</keyword>
<comment type="caution">
    <text evidence="9">The sequence shown here is derived from an EMBL/GenBank/DDBJ whole genome shotgun (WGS) entry which is preliminary data.</text>
</comment>
<keyword evidence="3" id="KW-0479">Metal-binding</keyword>
<dbReference type="InterPro" id="IPR011118">
    <property type="entry name" value="Tannase/feruloyl_esterase"/>
</dbReference>
<evidence type="ECO:0000256" key="1">
    <source>
        <dbReference type="ARBA" id="ARBA00006249"/>
    </source>
</evidence>
<dbReference type="Pfam" id="PF07519">
    <property type="entry name" value="Tannase"/>
    <property type="match status" value="1"/>
</dbReference>
<keyword evidence="5 8" id="KW-0378">Hydrolase</keyword>
<evidence type="ECO:0000256" key="7">
    <source>
        <dbReference type="ARBA" id="ARBA00023157"/>
    </source>
</evidence>
<dbReference type="InterPro" id="IPR029058">
    <property type="entry name" value="AB_hydrolase_fold"/>
</dbReference>
<dbReference type="EMBL" id="JAPEUV010000113">
    <property type="protein sequence ID" value="KAJ4332614.1"/>
    <property type="molecule type" value="Genomic_DNA"/>
</dbReference>
<keyword evidence="4" id="KW-0732">Signal</keyword>
<dbReference type="EC" id="3.1.1.-" evidence="8"/>
<accession>A0A9W9BX24</accession>
<dbReference type="AlphaFoldDB" id="A0A9W9BX24"/>
<evidence type="ECO:0000256" key="8">
    <source>
        <dbReference type="RuleBase" id="RU361238"/>
    </source>
</evidence>
<sequence length="381" mass="41324">MFVAYSRNQAIIVKELIKGFYGRNTEYSYWSGCSQGGRQGLMLAQRYPDAYDGIAAAAPAINWAHFIPAAAWAQVMMSITDQYPPKCEIDALTDAAIAACDPLDGVIDGIISDMSSCSFDSFTLVGKTAHCSSTNTTIIISRAAAAIANLTWTGPRKPNGDFLLWHGVNYQARLTGSGAQFGTTSDLGYASTSCSANGTCVGRPTGLGEAWLRLFVKKDPTWDYSRITSVEEYATLFHAGVQEYDSIIGSADPDLSAFRDAGGKILTYHGLADGLIPTKGTEDYYERVNITTPSIDDFFRYFEVPGLAHCSGGIGGQPTSTFHALVDWVERGIAPKTLPIEFNDAKGTLHERILCPYPARAKVKEKGLDVTKRESWVCALK</sequence>
<proteinExistence type="inferred from homology"/>
<dbReference type="PANTHER" id="PTHR33938:SF13">
    <property type="entry name" value="CARBOXYLIC ESTER HYDROLASE"/>
    <property type="match status" value="1"/>
</dbReference>
<evidence type="ECO:0000256" key="6">
    <source>
        <dbReference type="ARBA" id="ARBA00022837"/>
    </source>
</evidence>
<dbReference type="Proteomes" id="UP001140562">
    <property type="component" value="Unassembled WGS sequence"/>
</dbReference>
<evidence type="ECO:0000256" key="4">
    <source>
        <dbReference type="ARBA" id="ARBA00022729"/>
    </source>
</evidence>
<gene>
    <name evidence="9" type="ORF">N0V87_008242</name>
</gene>
<evidence type="ECO:0000256" key="2">
    <source>
        <dbReference type="ARBA" id="ARBA00022487"/>
    </source>
</evidence>
<protein>
    <recommendedName>
        <fullName evidence="8">Carboxylic ester hydrolase</fullName>
        <ecNumber evidence="8">3.1.1.-</ecNumber>
    </recommendedName>
</protein>
<dbReference type="OrthoDB" id="3039123at2759"/>
<comment type="similarity">
    <text evidence="1 8">Belongs to the tannase family.</text>
</comment>
<evidence type="ECO:0000313" key="9">
    <source>
        <dbReference type="EMBL" id="KAJ4332614.1"/>
    </source>
</evidence>
<keyword evidence="10" id="KW-1185">Reference proteome</keyword>
<dbReference type="GO" id="GO:0030600">
    <property type="term" value="F:feruloyl esterase activity"/>
    <property type="evidence" value="ECO:0007669"/>
    <property type="project" value="UniProtKB-ARBA"/>
</dbReference>
<organism evidence="9 10">
    <name type="scientific">Didymella glomerata</name>
    <dbReference type="NCBI Taxonomy" id="749621"/>
    <lineage>
        <taxon>Eukaryota</taxon>
        <taxon>Fungi</taxon>
        <taxon>Dikarya</taxon>
        <taxon>Ascomycota</taxon>
        <taxon>Pezizomycotina</taxon>
        <taxon>Dothideomycetes</taxon>
        <taxon>Pleosporomycetidae</taxon>
        <taxon>Pleosporales</taxon>
        <taxon>Pleosporineae</taxon>
        <taxon>Didymellaceae</taxon>
        <taxon>Didymella</taxon>
    </lineage>
</organism>